<feature type="compositionally biased region" description="Acidic residues" evidence="1">
    <location>
        <begin position="364"/>
        <end position="395"/>
    </location>
</feature>
<evidence type="ECO:0000256" key="1">
    <source>
        <dbReference type="SAM" id="MobiDB-lite"/>
    </source>
</evidence>
<feature type="compositionally biased region" description="Basic and acidic residues" evidence="1">
    <location>
        <begin position="346"/>
        <end position="363"/>
    </location>
</feature>
<organism evidence="3 4">
    <name type="scientific">Microbacterium bandirmense</name>
    <dbReference type="NCBI Taxonomy" id="3122050"/>
    <lineage>
        <taxon>Bacteria</taxon>
        <taxon>Bacillati</taxon>
        <taxon>Actinomycetota</taxon>
        <taxon>Actinomycetes</taxon>
        <taxon>Micrococcales</taxon>
        <taxon>Microbacteriaceae</taxon>
        <taxon>Microbacterium</taxon>
    </lineage>
</organism>
<name>A0ABU8L7P9_9MICO</name>
<protein>
    <submittedName>
        <fullName evidence="3">Phosphotransferase</fullName>
    </submittedName>
</protein>
<dbReference type="Pfam" id="PF01636">
    <property type="entry name" value="APH"/>
    <property type="match status" value="1"/>
</dbReference>
<proteinExistence type="predicted"/>
<dbReference type="EMBL" id="JBBDGM010000002">
    <property type="protein sequence ID" value="MEJ1087359.1"/>
    <property type="molecule type" value="Genomic_DNA"/>
</dbReference>
<gene>
    <name evidence="3" type="ORF">WDU99_03400</name>
</gene>
<dbReference type="Gene3D" id="3.90.1200.10">
    <property type="match status" value="1"/>
</dbReference>
<dbReference type="Proteomes" id="UP001371224">
    <property type="component" value="Unassembled WGS sequence"/>
</dbReference>
<sequence>MARSPFTLVAAVTAALPGAEVVGARTLTADGDGRFDSAVATLADGRELVIRVAEDDAAALELAEESLALRALTAGAREMLPFRVPTHVGETRVGEARALVTDLMPGFQIDATLIPAGRGAAVSIGETIAAVHALPTSVVRAAGLTVRDADEVRAEITQLVDRAAATGRVPSRLTGRWRDATADDELWRFETAVTLGGMQAPSFLFEDDPHDGPQVSGVLGWRGLAVGDPAEDLGWLSGAPEAAADVHSAYTTASSRAIDDALRVRARLHAELEFARWLVHGAELRRPDIVEDAAALLESLADGLRSDDLRVVAAYTGGVDSALDVLDRVPETAAATIDTSMQTDAYRPEDLRWQDDAEQRGDSDGTDAEDTDDRSDASDDTDDRSEDTDAEDTDDRSDAHGGAPAAWEEPTQDLTEISGVRGSTHGDARETSSAAAGSDADDGAATGSSDLDSAEEAQRAARAALQRWTSSDSE</sequence>
<keyword evidence="4" id="KW-1185">Reference proteome</keyword>
<reference evidence="3 4" key="1">
    <citation type="submission" date="2024-02" db="EMBL/GenBank/DDBJ databases">
        <authorList>
            <person name="Saticioglu I.B."/>
        </authorList>
    </citation>
    <scope>NUCLEOTIDE SEQUENCE [LARGE SCALE GENOMIC DNA]</scope>
    <source>
        <strain evidence="3 4">Mu-80</strain>
    </source>
</reference>
<feature type="compositionally biased region" description="Low complexity" evidence="1">
    <location>
        <begin position="432"/>
        <end position="451"/>
    </location>
</feature>
<evidence type="ECO:0000313" key="3">
    <source>
        <dbReference type="EMBL" id="MEJ1087359.1"/>
    </source>
</evidence>
<feature type="domain" description="Aminoglycoside phosphotransferase" evidence="2">
    <location>
        <begin position="36"/>
        <end position="237"/>
    </location>
</feature>
<accession>A0ABU8L7P9</accession>
<evidence type="ECO:0000313" key="4">
    <source>
        <dbReference type="Proteomes" id="UP001371224"/>
    </source>
</evidence>
<dbReference type="InterPro" id="IPR011009">
    <property type="entry name" value="Kinase-like_dom_sf"/>
</dbReference>
<dbReference type="SUPFAM" id="SSF56112">
    <property type="entry name" value="Protein kinase-like (PK-like)"/>
    <property type="match status" value="1"/>
</dbReference>
<evidence type="ECO:0000259" key="2">
    <source>
        <dbReference type="Pfam" id="PF01636"/>
    </source>
</evidence>
<dbReference type="InterPro" id="IPR002575">
    <property type="entry name" value="Aminoglycoside_PTrfase"/>
</dbReference>
<dbReference type="RefSeq" id="WP_337331028.1">
    <property type="nucleotide sequence ID" value="NZ_JBBDGM010000002.1"/>
</dbReference>
<comment type="caution">
    <text evidence="3">The sequence shown here is derived from an EMBL/GenBank/DDBJ whole genome shotgun (WGS) entry which is preliminary data.</text>
</comment>
<feature type="region of interest" description="Disordered" evidence="1">
    <location>
        <begin position="336"/>
        <end position="474"/>
    </location>
</feature>